<name>A0ABM8H023_9MICO</name>
<gene>
    <name evidence="2" type="ORF">GCM10025870_11780</name>
</gene>
<feature type="compositionally biased region" description="Low complexity" evidence="1">
    <location>
        <begin position="502"/>
        <end position="522"/>
    </location>
</feature>
<feature type="region of interest" description="Disordered" evidence="1">
    <location>
        <begin position="477"/>
        <end position="641"/>
    </location>
</feature>
<reference evidence="3" key="1">
    <citation type="journal article" date="2019" name="Int. J. Syst. Evol. Microbiol.">
        <title>The Global Catalogue of Microorganisms (GCM) 10K type strain sequencing project: providing services to taxonomists for standard genome sequencing and annotation.</title>
        <authorList>
            <consortium name="The Broad Institute Genomics Platform"/>
            <consortium name="The Broad Institute Genome Sequencing Center for Infectious Disease"/>
            <person name="Wu L."/>
            <person name="Ma J."/>
        </authorList>
    </citation>
    <scope>NUCLEOTIDE SEQUENCE [LARGE SCALE GENOMIC DNA]</scope>
    <source>
        <strain evidence="3">NBRC 109019</strain>
    </source>
</reference>
<organism evidence="2 3">
    <name type="scientific">Agromyces marinus</name>
    <dbReference type="NCBI Taxonomy" id="1389020"/>
    <lineage>
        <taxon>Bacteria</taxon>
        <taxon>Bacillati</taxon>
        <taxon>Actinomycetota</taxon>
        <taxon>Actinomycetes</taxon>
        <taxon>Micrococcales</taxon>
        <taxon>Microbacteriaceae</taxon>
        <taxon>Agromyces</taxon>
    </lineage>
</organism>
<protein>
    <submittedName>
        <fullName evidence="2">Uncharacterized protein</fullName>
    </submittedName>
</protein>
<feature type="compositionally biased region" description="Pro residues" evidence="1">
    <location>
        <begin position="523"/>
        <end position="552"/>
    </location>
</feature>
<feature type="compositionally biased region" description="Basic and acidic residues" evidence="1">
    <location>
        <begin position="598"/>
        <end position="607"/>
    </location>
</feature>
<proteinExistence type="predicted"/>
<dbReference type="EMBL" id="AP027734">
    <property type="protein sequence ID" value="BDZ54105.1"/>
    <property type="molecule type" value="Genomic_DNA"/>
</dbReference>
<accession>A0ABM8H023</accession>
<evidence type="ECO:0000313" key="2">
    <source>
        <dbReference type="EMBL" id="BDZ54105.1"/>
    </source>
</evidence>
<evidence type="ECO:0000256" key="1">
    <source>
        <dbReference type="SAM" id="MobiDB-lite"/>
    </source>
</evidence>
<evidence type="ECO:0000313" key="3">
    <source>
        <dbReference type="Proteomes" id="UP001321477"/>
    </source>
</evidence>
<keyword evidence="3" id="KW-1185">Reference proteome</keyword>
<feature type="compositionally biased region" description="Low complexity" evidence="1">
    <location>
        <begin position="553"/>
        <end position="562"/>
    </location>
</feature>
<sequence length="641" mass="67815">MRVLARAVPTVRIVVTGRAEARELDPDQHPLGGLEGDEARTFLERALQGMQVSPTLVDEVAGRVSGNPLSLRLAAELMRREGEAVLASPRGRRRLLFGLTEERVQGILYRRILDHVDPAIRPLANPGLVVRRITPGVIRQVLAGPCGLGEVDAARASDLFARLSREVTLVREVGADVIIHRADVRTEMLPLLEADAPEQVAAIHRSAVEYYAGRAGPDDRTERLYHRLMLGDAATSDDEDWDPLAAAALEPALPEFPPASRVELASRLDEVEVDPDDLAAAESEAWVRQFVGQARSMLDAGDAAHVVDLIERRPDGVRTLTAEVGQLHVEALAAMGLRAEATEVAREAIAAADAAGDLRGYVELSIVAARVAEDGGDFVQALDSYLDARESAVDLGVLTVGLTAGAGALRVVRRGGMRPDARIDALRTAMVSETGRLTESDKARNPSLLRELAADLSAEAPGLLADAAEYAGVEADTGHGEALSPEARSTIRRVSAPPPEPDAAAAVPEPDAAAPVGPVTAVPMPPPADPMPPPADPMPPPAAEPMPPPPVSAAPRGSGSPAGERRRPWRRRRSSAAKGKAVSDALRESPEDEQLQAHLREYWRSEADQASYPAAEPPPGRGGGADGAEGGPSSRGEGEQP</sequence>
<dbReference type="Proteomes" id="UP001321477">
    <property type="component" value="Chromosome"/>
</dbReference>
<feature type="compositionally biased region" description="Gly residues" evidence="1">
    <location>
        <begin position="621"/>
        <end position="630"/>
    </location>
</feature>